<comment type="caution">
    <text evidence="2">The sequence shown here is derived from an EMBL/GenBank/DDBJ whole genome shotgun (WGS) entry which is preliminary data.</text>
</comment>
<feature type="signal peptide" evidence="1">
    <location>
        <begin position="1"/>
        <end position="16"/>
    </location>
</feature>
<dbReference type="AlphaFoldDB" id="A0AAE0T1L1"/>
<evidence type="ECO:0000313" key="3">
    <source>
        <dbReference type="Proteomes" id="UP001195483"/>
    </source>
</evidence>
<reference evidence="2" key="3">
    <citation type="submission" date="2023-05" db="EMBL/GenBank/DDBJ databases">
        <authorList>
            <person name="Smith C.H."/>
        </authorList>
    </citation>
    <scope>NUCLEOTIDE SEQUENCE</scope>
    <source>
        <strain evidence="2">CHS0354</strain>
        <tissue evidence="2">Mantle</tissue>
    </source>
</reference>
<feature type="chain" id="PRO_5042070447" evidence="1">
    <location>
        <begin position="17"/>
        <end position="89"/>
    </location>
</feature>
<accession>A0AAE0T1L1</accession>
<dbReference type="Proteomes" id="UP001195483">
    <property type="component" value="Unassembled WGS sequence"/>
</dbReference>
<reference evidence="2" key="1">
    <citation type="journal article" date="2021" name="Genome Biol. Evol.">
        <title>A High-Quality Reference Genome for a Parasitic Bivalve with Doubly Uniparental Inheritance (Bivalvia: Unionida).</title>
        <authorList>
            <person name="Smith C.H."/>
        </authorList>
    </citation>
    <scope>NUCLEOTIDE SEQUENCE</scope>
    <source>
        <strain evidence="2">CHS0354</strain>
    </source>
</reference>
<evidence type="ECO:0000313" key="2">
    <source>
        <dbReference type="EMBL" id="KAK3601916.1"/>
    </source>
</evidence>
<protein>
    <submittedName>
        <fullName evidence="2">Uncharacterized protein</fullName>
    </submittedName>
</protein>
<keyword evidence="1" id="KW-0732">Signal</keyword>
<organism evidence="2 3">
    <name type="scientific">Potamilus streckersoni</name>
    <dbReference type="NCBI Taxonomy" id="2493646"/>
    <lineage>
        <taxon>Eukaryota</taxon>
        <taxon>Metazoa</taxon>
        <taxon>Spiralia</taxon>
        <taxon>Lophotrochozoa</taxon>
        <taxon>Mollusca</taxon>
        <taxon>Bivalvia</taxon>
        <taxon>Autobranchia</taxon>
        <taxon>Heteroconchia</taxon>
        <taxon>Palaeoheterodonta</taxon>
        <taxon>Unionida</taxon>
        <taxon>Unionoidea</taxon>
        <taxon>Unionidae</taxon>
        <taxon>Ambleminae</taxon>
        <taxon>Lampsilini</taxon>
        <taxon>Potamilus</taxon>
    </lineage>
</organism>
<keyword evidence="3" id="KW-1185">Reference proteome</keyword>
<proteinExistence type="predicted"/>
<evidence type="ECO:0000256" key="1">
    <source>
        <dbReference type="SAM" id="SignalP"/>
    </source>
</evidence>
<gene>
    <name evidence="2" type="ORF">CHS0354_002843</name>
</gene>
<sequence>MKYSVIFVVLLGLLSSEPMTKFIHGQQKFLGPPAKLAPRVQKNVYRSFLSTVALALITLRISQELFRQRNAARTVRGNLTIVSSFIYLL</sequence>
<name>A0AAE0T1L1_9BIVA</name>
<reference evidence="2" key="2">
    <citation type="journal article" date="2021" name="Genome Biol. Evol.">
        <title>Developing a high-quality reference genome for a parasitic bivalve with doubly uniparental inheritance (Bivalvia: Unionida).</title>
        <authorList>
            <person name="Smith C.H."/>
        </authorList>
    </citation>
    <scope>NUCLEOTIDE SEQUENCE</scope>
    <source>
        <strain evidence="2">CHS0354</strain>
        <tissue evidence="2">Mantle</tissue>
    </source>
</reference>
<dbReference type="EMBL" id="JAEAOA010000227">
    <property type="protein sequence ID" value="KAK3601916.1"/>
    <property type="molecule type" value="Genomic_DNA"/>
</dbReference>